<sequence length="187" mass="20693">MQLLNSFIQSLVDLPRQEGSVLHVDETYATPENVSLEMIGVPEGSPMVASLDITSVSEGVYVTGTVGVDVVGLCGRCLVDINEHREEEISELIFYPERKIAILEEGDDVKDYPEIVKDSIDLEPLFRDAIVLNLPFRPLCTPNCRGLCSECGERWEDLPEDHSHELPAIKSDALDALEAVLRAEEGK</sequence>
<protein>
    <submittedName>
        <fullName evidence="1">YceD family protein</fullName>
    </submittedName>
</protein>
<dbReference type="PANTHER" id="PTHR34374">
    <property type="entry name" value="LARGE RIBOSOMAL RNA SUBUNIT ACCUMULATION PROTEIN YCED HOMOLOG 1, CHLOROPLASTIC"/>
    <property type="match status" value="1"/>
</dbReference>
<gene>
    <name evidence="1" type="ORF">R6G86_06940</name>
</gene>
<evidence type="ECO:0000313" key="1">
    <source>
        <dbReference type="EMBL" id="MDY5133472.1"/>
    </source>
</evidence>
<dbReference type="Pfam" id="PF02620">
    <property type="entry name" value="YceD"/>
    <property type="match status" value="1"/>
</dbReference>
<dbReference type="RefSeq" id="WP_320755409.1">
    <property type="nucleotide sequence ID" value="NZ_JAWNGA010000012.1"/>
</dbReference>
<name>A0ABU5G8G1_9ACTO</name>
<reference evidence="1 2" key="1">
    <citation type="submission" date="2023-10" db="EMBL/GenBank/DDBJ databases">
        <title>Whole Genome based description of the genera Actinobaculum and Actinotignum reveals a complex phylogenetic relationship within the species included in the genus Actinotignum.</title>
        <authorList>
            <person name="Jensen C.S."/>
            <person name="Dargis R."/>
            <person name="Kemp M."/>
            <person name="Christensen J.J."/>
        </authorList>
    </citation>
    <scope>NUCLEOTIDE SEQUENCE [LARGE SCALE GENOMIC DNA]</scope>
    <source>
        <strain evidence="1 2">SLA_B974</strain>
    </source>
</reference>
<accession>A0ABU5G8G1</accession>
<keyword evidence="2" id="KW-1185">Reference proteome</keyword>
<organism evidence="1 2">
    <name type="scientific">Actinotignum urinale</name>
    <dbReference type="NCBI Taxonomy" id="190146"/>
    <lineage>
        <taxon>Bacteria</taxon>
        <taxon>Bacillati</taxon>
        <taxon>Actinomycetota</taxon>
        <taxon>Actinomycetes</taxon>
        <taxon>Actinomycetales</taxon>
        <taxon>Actinomycetaceae</taxon>
        <taxon>Actinotignum</taxon>
    </lineage>
</organism>
<dbReference type="Proteomes" id="UP001275049">
    <property type="component" value="Unassembled WGS sequence"/>
</dbReference>
<proteinExistence type="predicted"/>
<dbReference type="InterPro" id="IPR003772">
    <property type="entry name" value="YceD"/>
</dbReference>
<evidence type="ECO:0000313" key="2">
    <source>
        <dbReference type="Proteomes" id="UP001275049"/>
    </source>
</evidence>
<comment type="caution">
    <text evidence="1">The sequence shown here is derived from an EMBL/GenBank/DDBJ whole genome shotgun (WGS) entry which is preliminary data.</text>
</comment>
<dbReference type="EMBL" id="JAWNGA010000012">
    <property type="protein sequence ID" value="MDY5133472.1"/>
    <property type="molecule type" value="Genomic_DNA"/>
</dbReference>
<dbReference type="PANTHER" id="PTHR34374:SF1">
    <property type="entry name" value="LARGE RIBOSOMAL RNA SUBUNIT ACCUMULATION PROTEIN YCED HOMOLOG 1, CHLOROPLASTIC"/>
    <property type="match status" value="1"/>
</dbReference>